<dbReference type="Proteomes" id="UP000006620">
    <property type="component" value="Chromosome"/>
</dbReference>
<dbReference type="InterPro" id="IPR036812">
    <property type="entry name" value="NAD(P)_OxRdtase_dom_sf"/>
</dbReference>
<name>F8FI31_PAEMK</name>
<dbReference type="PANTHER" id="PTHR43364:SF4">
    <property type="entry name" value="NAD(P)-LINKED OXIDOREDUCTASE SUPERFAMILY PROTEIN"/>
    <property type="match status" value="1"/>
</dbReference>
<dbReference type="KEGG" id="pms:KNP414_04847"/>
<dbReference type="Gene3D" id="3.20.20.100">
    <property type="entry name" value="NADP-dependent oxidoreductase domain"/>
    <property type="match status" value="1"/>
</dbReference>
<dbReference type="GO" id="GO:0005829">
    <property type="term" value="C:cytosol"/>
    <property type="evidence" value="ECO:0007669"/>
    <property type="project" value="TreeGrafter"/>
</dbReference>
<proteinExistence type="predicted"/>
<feature type="domain" description="NADP-dependent oxidoreductase" evidence="2">
    <location>
        <begin position="16"/>
        <end position="326"/>
    </location>
</feature>
<evidence type="ECO:0000313" key="3">
    <source>
        <dbReference type="EMBL" id="AEI43373.1"/>
    </source>
</evidence>
<gene>
    <name evidence="3" type="ordered locus">KNP414_04847</name>
</gene>
<reference evidence="4" key="1">
    <citation type="submission" date="2011-06" db="EMBL/GenBank/DDBJ databases">
        <title>Complete genome sequence of Paenibacillus mucilaginosus KNP414.</title>
        <authorList>
            <person name="Wang J."/>
            <person name="Hu S."/>
            <person name="Hu X."/>
            <person name="Zhang B."/>
            <person name="Dong D."/>
            <person name="Zhang S."/>
            <person name="Zhao K."/>
            <person name="Wu D."/>
        </authorList>
    </citation>
    <scope>NUCLEOTIDE SEQUENCE [LARGE SCALE GENOMIC DNA]</scope>
    <source>
        <strain evidence="4">KNP414</strain>
    </source>
</reference>
<protein>
    <submittedName>
        <fullName evidence="3">Aldo/keto reductase</fullName>
    </submittedName>
</protein>
<sequence length="335" mass="36475">MLKRQLGRSGIEVSALGIGCWAIGGPWIEAATGKPFGWGEVNDRESIEAIHCALDSGITLIDTSDNYGAGHSEKVIGQALKGRRSGVVIATKFGYVTDESTKEARGAAASPAYIRQACEASLRRLQTDYIDLYQFHLGDYPPDLAPEVMGVLEELAAEGKIRYYGWSTDDPGRAEVFARGRHCTAIQHEMNVFRDNAGMLELCAKQRLASINRGPLAMGLLTGKYSEARTVADPQDIRGRNDLEWLTYFQNGVPSTDMSERLQDIGDLLTSGGRTLAQGALGWLWARSEWTIPIPGFRTVKQVTENAGALEHGPLTSEQVAQMEKLMTRGAAAAE</sequence>
<evidence type="ECO:0000259" key="2">
    <source>
        <dbReference type="Pfam" id="PF00248"/>
    </source>
</evidence>
<dbReference type="PATRIC" id="fig|1036673.3.peg.4463"/>
<dbReference type="InterPro" id="IPR050523">
    <property type="entry name" value="AKR_Detox_Biosynth"/>
</dbReference>
<dbReference type="InterPro" id="IPR023210">
    <property type="entry name" value="NADP_OxRdtase_dom"/>
</dbReference>
<accession>F8FI31</accession>
<dbReference type="CDD" id="cd19086">
    <property type="entry name" value="AKR_AKR11C1"/>
    <property type="match status" value="1"/>
</dbReference>
<reference evidence="3 4" key="2">
    <citation type="journal article" date="2013" name="Genome Announc.">
        <title>Genome Sequence of Growth-Improving Paenibacillus mucilaginosus Strain KNP414.</title>
        <authorList>
            <person name="Lu J.J."/>
            <person name="Wang J.F."/>
            <person name="Hu X.F."/>
        </authorList>
    </citation>
    <scope>NUCLEOTIDE SEQUENCE [LARGE SCALE GENOMIC DNA]</scope>
    <source>
        <strain evidence="3 4">KNP414</strain>
    </source>
</reference>
<dbReference type="PANTHER" id="PTHR43364">
    <property type="entry name" value="NADH-SPECIFIC METHYLGLYOXAL REDUCTASE-RELATED"/>
    <property type="match status" value="1"/>
</dbReference>
<evidence type="ECO:0000313" key="4">
    <source>
        <dbReference type="Proteomes" id="UP000006620"/>
    </source>
</evidence>
<dbReference type="SUPFAM" id="SSF51430">
    <property type="entry name" value="NAD(P)-linked oxidoreductase"/>
    <property type="match status" value="1"/>
</dbReference>
<dbReference type="Pfam" id="PF00248">
    <property type="entry name" value="Aldo_ket_red"/>
    <property type="match status" value="1"/>
</dbReference>
<dbReference type="AlphaFoldDB" id="F8FI31"/>
<dbReference type="HOGENOM" id="CLU_023205_2_3_9"/>
<keyword evidence="1" id="KW-0560">Oxidoreductase</keyword>
<dbReference type="EMBL" id="CP002869">
    <property type="protein sequence ID" value="AEI43373.1"/>
    <property type="molecule type" value="Genomic_DNA"/>
</dbReference>
<dbReference type="RefSeq" id="WP_013918526.1">
    <property type="nucleotide sequence ID" value="NC_015690.1"/>
</dbReference>
<organism evidence="3 4">
    <name type="scientific">Paenibacillus mucilaginosus (strain KNP414)</name>
    <dbReference type="NCBI Taxonomy" id="1036673"/>
    <lineage>
        <taxon>Bacteria</taxon>
        <taxon>Bacillati</taxon>
        <taxon>Bacillota</taxon>
        <taxon>Bacilli</taxon>
        <taxon>Bacillales</taxon>
        <taxon>Paenibacillaceae</taxon>
        <taxon>Paenibacillus</taxon>
    </lineage>
</organism>
<evidence type="ECO:0000256" key="1">
    <source>
        <dbReference type="ARBA" id="ARBA00023002"/>
    </source>
</evidence>
<dbReference type="GO" id="GO:0016491">
    <property type="term" value="F:oxidoreductase activity"/>
    <property type="evidence" value="ECO:0007669"/>
    <property type="project" value="UniProtKB-KW"/>
</dbReference>